<evidence type="ECO:0000256" key="1">
    <source>
        <dbReference type="SAM" id="MobiDB-lite"/>
    </source>
</evidence>
<keyword evidence="3" id="KW-1185">Reference proteome</keyword>
<reference evidence="2" key="1">
    <citation type="submission" date="2023-03" db="EMBL/GenBank/DDBJ databases">
        <title>Mating type loci evolution in Malassezia.</title>
        <authorList>
            <person name="Coelho M.A."/>
        </authorList>
    </citation>
    <scope>NUCLEOTIDE SEQUENCE</scope>
    <source>
        <strain evidence="2">CBS 11721</strain>
    </source>
</reference>
<dbReference type="EMBL" id="CP119877">
    <property type="protein sequence ID" value="WFD33681.1"/>
    <property type="molecule type" value="Genomic_DNA"/>
</dbReference>
<evidence type="ECO:0000313" key="2">
    <source>
        <dbReference type="EMBL" id="WFD33681.1"/>
    </source>
</evidence>
<feature type="compositionally biased region" description="Basic and acidic residues" evidence="1">
    <location>
        <begin position="261"/>
        <end position="270"/>
    </location>
</feature>
<organism evidence="2 3">
    <name type="scientific">Malassezia cuniculi</name>
    <dbReference type="NCBI Taxonomy" id="948313"/>
    <lineage>
        <taxon>Eukaryota</taxon>
        <taxon>Fungi</taxon>
        <taxon>Dikarya</taxon>
        <taxon>Basidiomycota</taxon>
        <taxon>Ustilaginomycotina</taxon>
        <taxon>Malasseziomycetes</taxon>
        <taxon>Malasseziales</taxon>
        <taxon>Malasseziaceae</taxon>
        <taxon>Malassezia</taxon>
    </lineage>
</organism>
<dbReference type="Proteomes" id="UP001219933">
    <property type="component" value="Chromosome 1"/>
</dbReference>
<sequence>MGVTGLPPNALSSIVSHIQSQHNGKLVGPWRVQFRSFRTVRGAHSGQTGVDLNDTAHSSQTARHIMWEMTDSGSPDTVFLLFEDSALPTRAEMIASGTDSRSRWSCHVVDSAFHTLLRRANLPGPLGSPVGVTGPGSWVSRGAGIRFDGFTLRVRLTNRQSQTQDMSGAMSEYDECLISIGNIIVGVDRIAGGVAEIQYLPLARLSPESTLLGSLLVSLLPPHIVPLISPVHIPNEIPKLNAPRAMLSEAQLREIVPASADEWRSPKTEPDPSGAPPWEDTPSDAQYDRLGWTGVEVRRRMVFVYLSLLRAEGLA</sequence>
<evidence type="ECO:0008006" key="4">
    <source>
        <dbReference type="Google" id="ProtNLM"/>
    </source>
</evidence>
<name>A0AAF0ENM5_9BASI</name>
<gene>
    <name evidence="2" type="ORF">MCUN1_000494</name>
</gene>
<protein>
    <recommendedName>
        <fullName evidence="4">Mediator complex subunit 20</fullName>
    </recommendedName>
</protein>
<dbReference type="AlphaFoldDB" id="A0AAF0ENM5"/>
<feature type="region of interest" description="Disordered" evidence="1">
    <location>
        <begin position="258"/>
        <end position="285"/>
    </location>
</feature>
<proteinExistence type="predicted"/>
<accession>A0AAF0ENM5</accession>
<evidence type="ECO:0000313" key="3">
    <source>
        <dbReference type="Proteomes" id="UP001219933"/>
    </source>
</evidence>